<gene>
    <name evidence="7" type="ORF">ACIGW0_25760</name>
</gene>
<dbReference type="InterPro" id="IPR036271">
    <property type="entry name" value="Tet_transcr_reg_TetR-rel_C_sf"/>
</dbReference>
<evidence type="ECO:0000259" key="6">
    <source>
        <dbReference type="PROSITE" id="PS50977"/>
    </source>
</evidence>
<comment type="caution">
    <text evidence="7">The sequence shown here is derived from an EMBL/GenBank/DDBJ whole genome shotgun (WGS) entry which is preliminary data.</text>
</comment>
<protein>
    <submittedName>
        <fullName evidence="7">TetR/AcrR family transcriptional regulator</fullName>
    </submittedName>
</protein>
<evidence type="ECO:0000313" key="7">
    <source>
        <dbReference type="EMBL" id="MFI9122755.1"/>
    </source>
</evidence>
<dbReference type="InterPro" id="IPR050109">
    <property type="entry name" value="HTH-type_TetR-like_transc_reg"/>
</dbReference>
<feature type="domain" description="HTH tetR-type" evidence="6">
    <location>
        <begin position="13"/>
        <end position="73"/>
    </location>
</feature>
<dbReference type="PANTHER" id="PTHR30055">
    <property type="entry name" value="HTH-TYPE TRANSCRIPTIONAL REGULATOR RUTR"/>
    <property type="match status" value="1"/>
</dbReference>
<evidence type="ECO:0000256" key="1">
    <source>
        <dbReference type="ARBA" id="ARBA00023015"/>
    </source>
</evidence>
<evidence type="ECO:0000256" key="4">
    <source>
        <dbReference type="PROSITE-ProRule" id="PRU00335"/>
    </source>
</evidence>
<dbReference type="PROSITE" id="PS50977">
    <property type="entry name" value="HTH_TETR_2"/>
    <property type="match status" value="1"/>
</dbReference>
<evidence type="ECO:0000256" key="3">
    <source>
        <dbReference type="ARBA" id="ARBA00023163"/>
    </source>
</evidence>
<dbReference type="SUPFAM" id="SSF48498">
    <property type="entry name" value="Tetracyclin repressor-like, C-terminal domain"/>
    <property type="match status" value="1"/>
</dbReference>
<evidence type="ECO:0000256" key="2">
    <source>
        <dbReference type="ARBA" id="ARBA00023125"/>
    </source>
</evidence>
<proteinExistence type="predicted"/>
<dbReference type="InterPro" id="IPR001647">
    <property type="entry name" value="HTH_TetR"/>
</dbReference>
<keyword evidence="8" id="KW-1185">Reference proteome</keyword>
<dbReference type="InterPro" id="IPR009057">
    <property type="entry name" value="Homeodomain-like_sf"/>
</dbReference>
<keyword evidence="3" id="KW-0804">Transcription</keyword>
<dbReference type="Gene3D" id="1.10.10.60">
    <property type="entry name" value="Homeodomain-like"/>
    <property type="match status" value="1"/>
</dbReference>
<evidence type="ECO:0000256" key="5">
    <source>
        <dbReference type="SAM" id="MobiDB-lite"/>
    </source>
</evidence>
<organism evidence="7 8">
    <name type="scientific">Streptomyces bikiniensis</name>
    <dbReference type="NCBI Taxonomy" id="1896"/>
    <lineage>
        <taxon>Bacteria</taxon>
        <taxon>Bacillati</taxon>
        <taxon>Actinomycetota</taxon>
        <taxon>Actinomycetes</taxon>
        <taxon>Kitasatosporales</taxon>
        <taxon>Streptomycetaceae</taxon>
        <taxon>Streptomyces</taxon>
    </lineage>
</organism>
<feature type="region of interest" description="Disordered" evidence="5">
    <location>
        <begin position="194"/>
        <end position="235"/>
    </location>
</feature>
<reference evidence="7 8" key="1">
    <citation type="submission" date="2024-10" db="EMBL/GenBank/DDBJ databases">
        <title>The Natural Products Discovery Center: Release of the First 8490 Sequenced Strains for Exploring Actinobacteria Biosynthetic Diversity.</title>
        <authorList>
            <person name="Kalkreuter E."/>
            <person name="Kautsar S.A."/>
            <person name="Yang D."/>
            <person name="Bader C.D."/>
            <person name="Teijaro C.N."/>
            <person name="Fluegel L."/>
            <person name="Davis C.M."/>
            <person name="Simpson J.R."/>
            <person name="Lauterbach L."/>
            <person name="Steele A.D."/>
            <person name="Gui C."/>
            <person name="Meng S."/>
            <person name="Li G."/>
            <person name="Viehrig K."/>
            <person name="Ye F."/>
            <person name="Su P."/>
            <person name="Kiefer A.F."/>
            <person name="Nichols A."/>
            <person name="Cepeda A.J."/>
            <person name="Yan W."/>
            <person name="Fan B."/>
            <person name="Jiang Y."/>
            <person name="Adhikari A."/>
            <person name="Zheng C.-J."/>
            <person name="Schuster L."/>
            <person name="Cowan T.M."/>
            <person name="Smanski M.J."/>
            <person name="Chevrette M.G."/>
            <person name="De Carvalho L.P.S."/>
            <person name="Shen B."/>
        </authorList>
    </citation>
    <scope>NUCLEOTIDE SEQUENCE [LARGE SCALE GENOMIC DNA]</scope>
    <source>
        <strain evidence="7 8">NPDC053346</strain>
    </source>
</reference>
<dbReference type="Pfam" id="PF00440">
    <property type="entry name" value="TetR_N"/>
    <property type="match status" value="1"/>
</dbReference>
<dbReference type="InterPro" id="IPR011075">
    <property type="entry name" value="TetR_C"/>
</dbReference>
<evidence type="ECO:0000313" key="8">
    <source>
        <dbReference type="Proteomes" id="UP001614391"/>
    </source>
</evidence>
<dbReference type="Pfam" id="PF16859">
    <property type="entry name" value="TetR_C_11"/>
    <property type="match status" value="1"/>
</dbReference>
<sequence>MPNTPPPPRRRGTARTDALLQVTLDLAAEVGYAGLSIEAIARRAEVGKHTIYRRWPSKAALLMDALNRAWTTDLDHRDTGDVHRDLREQFVRSAAALSEPPIGPVYRAVIAEAQSDPALRAALDERFLRTVEQRTLDRIARGRDTGELRADMDLAFAAEILCGGLYYRHLLTTRPVDETAIDKLLDMFLRAYATDPPPPEKRTGGHRALPAEKRTGDHRALPAENRGTRSAENQG</sequence>
<feature type="DNA-binding region" description="H-T-H motif" evidence="4">
    <location>
        <begin position="36"/>
        <end position="55"/>
    </location>
</feature>
<dbReference type="PANTHER" id="PTHR30055:SF148">
    <property type="entry name" value="TETR-FAMILY TRANSCRIPTIONAL REGULATOR"/>
    <property type="match status" value="1"/>
</dbReference>
<name>A0ABW8CYR5_STRBI</name>
<dbReference type="EMBL" id="JBITYT010000012">
    <property type="protein sequence ID" value="MFI9122755.1"/>
    <property type="molecule type" value="Genomic_DNA"/>
</dbReference>
<dbReference type="Gene3D" id="1.10.357.10">
    <property type="entry name" value="Tetracycline Repressor, domain 2"/>
    <property type="match status" value="1"/>
</dbReference>
<dbReference type="RefSeq" id="WP_399619128.1">
    <property type="nucleotide sequence ID" value="NZ_JBITYT010000012.1"/>
</dbReference>
<feature type="compositionally biased region" description="Basic and acidic residues" evidence="5">
    <location>
        <begin position="198"/>
        <end position="229"/>
    </location>
</feature>
<dbReference type="PRINTS" id="PR00455">
    <property type="entry name" value="HTHTETR"/>
</dbReference>
<dbReference type="Proteomes" id="UP001614391">
    <property type="component" value="Unassembled WGS sequence"/>
</dbReference>
<accession>A0ABW8CYR5</accession>
<keyword evidence="2 4" id="KW-0238">DNA-binding</keyword>
<dbReference type="SUPFAM" id="SSF46689">
    <property type="entry name" value="Homeodomain-like"/>
    <property type="match status" value="1"/>
</dbReference>
<keyword evidence="1" id="KW-0805">Transcription regulation</keyword>